<reference evidence="1" key="1">
    <citation type="submission" date="2021-05" db="EMBL/GenBank/DDBJ databases">
        <authorList>
            <person name="Alioto T."/>
            <person name="Alioto T."/>
            <person name="Gomez Garrido J."/>
        </authorList>
    </citation>
    <scope>NUCLEOTIDE SEQUENCE</scope>
</reference>
<protein>
    <submittedName>
        <fullName evidence="1">Uncharacterized protein</fullName>
    </submittedName>
</protein>
<dbReference type="EMBL" id="HBUF01409721">
    <property type="protein sequence ID" value="CAG6738812.1"/>
    <property type="molecule type" value="Transcribed_RNA"/>
</dbReference>
<sequence>MYNNMYVTGSSDFQELRILHVCPEHPKFPLLDRTVCRRGAHWSSSRYGRSVTSCTRGQTTDQSFGQLSEQVSILDGNHGVDGGDEAVYLLERNLAGRMKKKS</sequence>
<evidence type="ECO:0000313" key="1">
    <source>
        <dbReference type="EMBL" id="CAG6738811.1"/>
    </source>
</evidence>
<organism evidence="1">
    <name type="scientific">Cacopsylla melanoneura</name>
    <dbReference type="NCBI Taxonomy" id="428564"/>
    <lineage>
        <taxon>Eukaryota</taxon>
        <taxon>Metazoa</taxon>
        <taxon>Ecdysozoa</taxon>
        <taxon>Arthropoda</taxon>
        <taxon>Hexapoda</taxon>
        <taxon>Insecta</taxon>
        <taxon>Pterygota</taxon>
        <taxon>Neoptera</taxon>
        <taxon>Paraneoptera</taxon>
        <taxon>Hemiptera</taxon>
        <taxon>Sternorrhyncha</taxon>
        <taxon>Psylloidea</taxon>
        <taxon>Psyllidae</taxon>
        <taxon>Psyllinae</taxon>
        <taxon>Cacopsylla</taxon>
    </lineage>
</organism>
<name>A0A8D8Z2K9_9HEMI</name>
<accession>A0A8D8Z2K9</accession>
<dbReference type="AlphaFoldDB" id="A0A8D8Z2K9"/>
<dbReference type="EMBL" id="HBUF01409720">
    <property type="protein sequence ID" value="CAG6738811.1"/>
    <property type="molecule type" value="Transcribed_RNA"/>
</dbReference>
<proteinExistence type="predicted"/>